<feature type="transmembrane region" description="Helical" evidence="8">
    <location>
        <begin position="74"/>
        <end position="98"/>
    </location>
</feature>
<feature type="transmembrane region" description="Helical" evidence="8">
    <location>
        <begin position="151"/>
        <end position="168"/>
    </location>
</feature>
<reference evidence="10 11" key="1">
    <citation type="submission" date="2021-07" db="EMBL/GenBank/DDBJ databases">
        <authorList>
            <person name="Imarazene B."/>
            <person name="Zahm M."/>
            <person name="Klopp C."/>
            <person name="Cabau C."/>
            <person name="Beille S."/>
            <person name="Jouanno E."/>
            <person name="Castinel A."/>
            <person name="Lluch J."/>
            <person name="Gil L."/>
            <person name="Kuchtly C."/>
            <person name="Lopez Roques C."/>
            <person name="Donnadieu C."/>
            <person name="Parrinello H."/>
            <person name="Journot L."/>
            <person name="Du K."/>
            <person name="Schartl M."/>
            <person name="Retaux S."/>
            <person name="Guiguen Y."/>
        </authorList>
    </citation>
    <scope>NUCLEOTIDE SEQUENCE [LARGE SCALE GENOMIC DNA]</scope>
    <source>
        <strain evidence="10">Pach_M1</strain>
        <tissue evidence="10">Testis</tissue>
    </source>
</reference>
<evidence type="ECO:0000256" key="8">
    <source>
        <dbReference type="SAM" id="Phobius"/>
    </source>
</evidence>
<dbReference type="OMA" id="DPPGCCS"/>
<sequence>MRESIVRMCCRGIYSCHWKHPSNDKRRFTCCWFFFVSLMAVLALGWMYVCFVAYNDHNDVNWEAFRTFSLWVNWYMIMIIMYAVLTIYCLLLLLFSLFQFAIKEPLDLHWLHKVLLFLGLIIVVLGIVMMACKWTQEWSTVRLSLQTTAPFLQLAAVGSLTMISWLVFKSFNRTKKAASRVFILIALLTVSTGIYLSPLLIESPCLIDDLPPKPALLGHRGAPLLAPENTMMSFRKSMECGVAAFETDVQLSKDSKPFLMHDHGNKNLRRTTNVDTVFPNRSNDTSSNFTWEELQMLNAGDWFVKTDPFWSVSSLSEEERALARNQTVPLLSDLLNLASQHGISIIFDLKNDYEDCNHTVRTILESGIPQDLIWWLPDACREYVKKQAKGFRQVYSNVTKMKQNNGKFLNLCYKSAAEIRNLRNENVSINLWGVHERWLFSLVWCMGATSVTTNTCHVFKDMSRPDWYLKPCYYRIMWITADSVSFLLMVILFVVQRRRKSRNRIFRLEPEKTIPLLPL</sequence>
<dbReference type="GO" id="GO:0008889">
    <property type="term" value="F:glycerophosphodiester phosphodiesterase activity"/>
    <property type="evidence" value="ECO:0007669"/>
    <property type="project" value="TreeGrafter"/>
</dbReference>
<evidence type="ECO:0000256" key="3">
    <source>
        <dbReference type="ARBA" id="ARBA00022692"/>
    </source>
</evidence>
<dbReference type="GeneID" id="103040773"/>
<dbReference type="GO" id="GO:0005886">
    <property type="term" value="C:plasma membrane"/>
    <property type="evidence" value="ECO:0007669"/>
    <property type="project" value="TreeGrafter"/>
</dbReference>
<evidence type="ECO:0000313" key="10">
    <source>
        <dbReference type="EMBL" id="KAG9272687.1"/>
    </source>
</evidence>
<dbReference type="EMBL" id="JAICCE010000010">
    <property type="protein sequence ID" value="KAG9272687.1"/>
    <property type="molecule type" value="Genomic_DNA"/>
</dbReference>
<dbReference type="PANTHER" id="PTHR23344:SF1">
    <property type="entry name" value="GLYCEROPHOSPHOINOSITOL INOSITOLPHOSPHODIESTERASE GDPD2"/>
    <property type="match status" value="1"/>
</dbReference>
<evidence type="ECO:0000313" key="11">
    <source>
        <dbReference type="Proteomes" id="UP000752171"/>
    </source>
</evidence>
<comment type="subcellular location">
    <subcellularLocation>
        <location evidence="1">Membrane</location>
        <topology evidence="1">Multi-pass membrane protein</topology>
    </subcellularLocation>
</comment>
<evidence type="ECO:0000259" key="9">
    <source>
        <dbReference type="PROSITE" id="PS51704"/>
    </source>
</evidence>
<dbReference type="KEGG" id="amex:103040773"/>
<evidence type="ECO:0000256" key="5">
    <source>
        <dbReference type="ARBA" id="ARBA00022989"/>
    </source>
</evidence>
<evidence type="ECO:0000256" key="1">
    <source>
        <dbReference type="ARBA" id="ARBA00004141"/>
    </source>
</evidence>
<dbReference type="Proteomes" id="UP000752171">
    <property type="component" value="Unassembled WGS sequence"/>
</dbReference>
<comment type="caution">
    <text evidence="10">The sequence shown here is derived from an EMBL/GenBank/DDBJ whole genome shotgun (WGS) entry which is preliminary data.</text>
</comment>
<feature type="transmembrane region" description="Helical" evidence="8">
    <location>
        <begin position="110"/>
        <end position="131"/>
    </location>
</feature>
<evidence type="ECO:0000256" key="2">
    <source>
        <dbReference type="ARBA" id="ARBA00007277"/>
    </source>
</evidence>
<dbReference type="PANTHER" id="PTHR23344">
    <property type="entry name" value="GLYCEROPHOSPHORYL DIESTER PHOSPHODIESTERASE"/>
    <property type="match status" value="1"/>
</dbReference>
<dbReference type="Pfam" id="PF03009">
    <property type="entry name" value="GDPD"/>
    <property type="match status" value="1"/>
</dbReference>
<organism evidence="10 11">
    <name type="scientific">Astyanax mexicanus</name>
    <name type="common">Blind cave fish</name>
    <name type="synonym">Astyanax fasciatus mexicanus</name>
    <dbReference type="NCBI Taxonomy" id="7994"/>
    <lineage>
        <taxon>Eukaryota</taxon>
        <taxon>Metazoa</taxon>
        <taxon>Chordata</taxon>
        <taxon>Craniata</taxon>
        <taxon>Vertebrata</taxon>
        <taxon>Euteleostomi</taxon>
        <taxon>Actinopterygii</taxon>
        <taxon>Neopterygii</taxon>
        <taxon>Teleostei</taxon>
        <taxon>Ostariophysi</taxon>
        <taxon>Characiformes</taxon>
        <taxon>Characoidei</taxon>
        <taxon>Acestrorhamphidae</taxon>
        <taxon>Acestrorhamphinae</taxon>
        <taxon>Astyanax</taxon>
    </lineage>
</organism>
<keyword evidence="6 8" id="KW-0472">Membrane</keyword>
<gene>
    <name evidence="10" type="primary">GDPD2</name>
    <name evidence="10" type="ORF">AMEX_G13707</name>
</gene>
<name>A0A8T2LPC0_ASTMX</name>
<keyword evidence="5 8" id="KW-1133">Transmembrane helix</keyword>
<protein>
    <submittedName>
        <fullName evidence="10">Glycerophosphoinositol inositolphosphodiesterase GDPD2</fullName>
    </submittedName>
</protein>
<feature type="transmembrane region" description="Helical" evidence="8">
    <location>
        <begin position="180"/>
        <end position="201"/>
    </location>
</feature>
<keyword evidence="7" id="KW-0325">Glycoprotein</keyword>
<feature type="transmembrane region" description="Helical" evidence="8">
    <location>
        <begin position="32"/>
        <end position="54"/>
    </location>
</feature>
<keyword evidence="3 8" id="KW-0812">Transmembrane</keyword>
<feature type="domain" description="GP-PDE" evidence="9">
    <location>
        <begin position="214"/>
        <end position="463"/>
    </location>
</feature>
<evidence type="ECO:0000256" key="4">
    <source>
        <dbReference type="ARBA" id="ARBA00022801"/>
    </source>
</evidence>
<dbReference type="InterPro" id="IPR030395">
    <property type="entry name" value="GP_PDE_dom"/>
</dbReference>
<evidence type="ECO:0000256" key="7">
    <source>
        <dbReference type="ARBA" id="ARBA00023180"/>
    </source>
</evidence>
<accession>A0A8T2LPC0</accession>
<comment type="similarity">
    <text evidence="2">Belongs to the glycerophosphoryl diester phosphodiesterase family.</text>
</comment>
<dbReference type="OrthoDB" id="1058301at2759"/>
<feature type="transmembrane region" description="Helical" evidence="8">
    <location>
        <begin position="473"/>
        <end position="495"/>
    </location>
</feature>
<keyword evidence="4" id="KW-0378">Hydrolase</keyword>
<proteinExistence type="inferred from homology"/>
<dbReference type="Gene3D" id="3.20.20.190">
    <property type="entry name" value="Phosphatidylinositol (PI) phosphodiesterase"/>
    <property type="match status" value="1"/>
</dbReference>
<dbReference type="CTD" id="54857"/>
<dbReference type="InterPro" id="IPR017946">
    <property type="entry name" value="PLC-like_Pdiesterase_TIM-brl"/>
</dbReference>
<dbReference type="SUPFAM" id="SSF51695">
    <property type="entry name" value="PLC-like phosphodiesterases"/>
    <property type="match status" value="1"/>
</dbReference>
<dbReference type="PROSITE" id="PS51704">
    <property type="entry name" value="GP_PDE"/>
    <property type="match status" value="1"/>
</dbReference>
<dbReference type="AlphaFoldDB" id="A0A8T2LPC0"/>
<evidence type="ECO:0000256" key="6">
    <source>
        <dbReference type="ARBA" id="ARBA00023136"/>
    </source>
</evidence>
<dbReference type="GO" id="GO:0006629">
    <property type="term" value="P:lipid metabolic process"/>
    <property type="evidence" value="ECO:0007669"/>
    <property type="project" value="InterPro"/>
</dbReference>